<dbReference type="InterPro" id="IPR000073">
    <property type="entry name" value="AB_hydrolase_1"/>
</dbReference>
<dbReference type="InterPro" id="IPR029058">
    <property type="entry name" value="AB_hydrolase_fold"/>
</dbReference>
<dbReference type="Pfam" id="PF00561">
    <property type="entry name" value="Abhydrolase_1"/>
    <property type="match status" value="1"/>
</dbReference>
<dbReference type="AlphaFoldDB" id="A0A511N4X8"/>
<dbReference type="RefSeq" id="WP_146886544.1">
    <property type="nucleotide sequence ID" value="NZ_BJXB01000016.1"/>
</dbReference>
<dbReference type="OrthoDB" id="9775557at2"/>
<dbReference type="GO" id="GO:0006508">
    <property type="term" value="P:proteolysis"/>
    <property type="evidence" value="ECO:0007669"/>
    <property type="project" value="InterPro"/>
</dbReference>
<dbReference type="PRINTS" id="PR00111">
    <property type="entry name" value="ABHYDROLASE"/>
</dbReference>
<organism evidence="4 5">
    <name type="scientific">Deinococcus cellulosilyticus (strain DSM 18568 / NBRC 106333 / KACC 11606 / 5516J-15)</name>
    <dbReference type="NCBI Taxonomy" id="1223518"/>
    <lineage>
        <taxon>Bacteria</taxon>
        <taxon>Thermotogati</taxon>
        <taxon>Deinococcota</taxon>
        <taxon>Deinococci</taxon>
        <taxon>Deinococcales</taxon>
        <taxon>Deinococcaceae</taxon>
        <taxon>Deinococcus</taxon>
    </lineage>
</organism>
<dbReference type="GO" id="GO:0008233">
    <property type="term" value="F:peptidase activity"/>
    <property type="evidence" value="ECO:0007669"/>
    <property type="project" value="InterPro"/>
</dbReference>
<keyword evidence="5" id="KW-1185">Reference proteome</keyword>
<gene>
    <name evidence="4" type="ORF">DC3_35380</name>
</gene>
<name>A0A511N4X8_DEIC1</name>
<reference evidence="4 5" key="1">
    <citation type="submission" date="2019-07" db="EMBL/GenBank/DDBJ databases">
        <title>Whole genome shotgun sequence of Deinococcus cellulosilyticus NBRC 106333.</title>
        <authorList>
            <person name="Hosoyama A."/>
            <person name="Uohara A."/>
            <person name="Ohji S."/>
            <person name="Ichikawa N."/>
        </authorList>
    </citation>
    <scope>NUCLEOTIDE SEQUENCE [LARGE SCALE GENOMIC DNA]</scope>
    <source>
        <strain evidence="4 5">NBRC 106333</strain>
    </source>
</reference>
<accession>A0A511N4X8</accession>
<feature type="domain" description="AB hydrolase-1" evidence="3">
    <location>
        <begin position="20"/>
        <end position="258"/>
    </location>
</feature>
<dbReference type="Gene3D" id="3.40.50.1820">
    <property type="entry name" value="alpha/beta hydrolase"/>
    <property type="match status" value="1"/>
</dbReference>
<dbReference type="PANTHER" id="PTHR43798:SF33">
    <property type="entry name" value="HYDROLASE, PUTATIVE (AFU_ORTHOLOGUE AFUA_2G14860)-RELATED"/>
    <property type="match status" value="1"/>
</dbReference>
<evidence type="ECO:0000256" key="2">
    <source>
        <dbReference type="ARBA" id="ARBA00022801"/>
    </source>
</evidence>
<keyword evidence="2" id="KW-0378">Hydrolase</keyword>
<dbReference type="SUPFAM" id="SSF53474">
    <property type="entry name" value="alpha/beta-Hydrolases"/>
    <property type="match status" value="1"/>
</dbReference>
<dbReference type="PANTHER" id="PTHR43798">
    <property type="entry name" value="MONOACYLGLYCEROL LIPASE"/>
    <property type="match status" value="1"/>
</dbReference>
<proteinExistence type="inferred from homology"/>
<dbReference type="PRINTS" id="PR00793">
    <property type="entry name" value="PROAMNOPTASE"/>
</dbReference>
<dbReference type="Proteomes" id="UP000321306">
    <property type="component" value="Unassembled WGS sequence"/>
</dbReference>
<protein>
    <recommendedName>
        <fullName evidence="3">AB hydrolase-1 domain-containing protein</fullName>
    </recommendedName>
</protein>
<comment type="caution">
    <text evidence="4">The sequence shown here is derived from an EMBL/GenBank/DDBJ whole genome shotgun (WGS) entry which is preliminary data.</text>
</comment>
<sequence length="277" mass="31492">MPEIRLSDATLWSVLQGQGPVVVFCHGGPGLWDHFEFLAELLQQDFTVIRYDQRGCGWSSGEGPYTLQQALEDLEAVREFWKVDRWSVVGHSFGADLALAYASTFPQRVQKLVYLCGAGTHPGWHEAYRLERNRRLGSQGIQKLQDLKNKWQQDPSVEPEYCRWAWSTDFADQECGLELAGSLLREGVHINRQANAELSRDTNQRLQQLPLESIQVPTWVLHGSEDPRPAWSAEQLALSIPHAHWRLIPGVGHMPWLEDLQGTTDLLRHALRDSEPA</sequence>
<evidence type="ECO:0000313" key="5">
    <source>
        <dbReference type="Proteomes" id="UP000321306"/>
    </source>
</evidence>
<comment type="similarity">
    <text evidence="1">Belongs to the peptidase S33 family.</text>
</comment>
<dbReference type="EMBL" id="BJXB01000016">
    <property type="protein sequence ID" value="GEM47903.1"/>
    <property type="molecule type" value="Genomic_DNA"/>
</dbReference>
<evidence type="ECO:0000256" key="1">
    <source>
        <dbReference type="ARBA" id="ARBA00010088"/>
    </source>
</evidence>
<evidence type="ECO:0000313" key="4">
    <source>
        <dbReference type="EMBL" id="GEM47903.1"/>
    </source>
</evidence>
<dbReference type="InterPro" id="IPR050266">
    <property type="entry name" value="AB_hydrolase_sf"/>
</dbReference>
<dbReference type="InterPro" id="IPR002410">
    <property type="entry name" value="Peptidase_S33"/>
</dbReference>
<dbReference type="GO" id="GO:0016020">
    <property type="term" value="C:membrane"/>
    <property type="evidence" value="ECO:0007669"/>
    <property type="project" value="TreeGrafter"/>
</dbReference>
<evidence type="ECO:0000259" key="3">
    <source>
        <dbReference type="Pfam" id="PF00561"/>
    </source>
</evidence>